<evidence type="ECO:0000313" key="1">
    <source>
        <dbReference type="EMBL" id="TPG65532.1"/>
    </source>
</evidence>
<accession>A0A502GVP5</accession>
<dbReference type="AlphaFoldDB" id="A0A502GVP5"/>
<organism evidence="1 2">
    <name type="scientific">Hymenobacter nivis</name>
    <dbReference type="NCBI Taxonomy" id="1850093"/>
    <lineage>
        <taxon>Bacteria</taxon>
        <taxon>Pseudomonadati</taxon>
        <taxon>Bacteroidota</taxon>
        <taxon>Cytophagia</taxon>
        <taxon>Cytophagales</taxon>
        <taxon>Hymenobacteraceae</taxon>
        <taxon>Hymenobacter</taxon>
    </lineage>
</organism>
<dbReference type="EMBL" id="RCYZ01000005">
    <property type="protein sequence ID" value="TPG65532.1"/>
    <property type="molecule type" value="Genomic_DNA"/>
</dbReference>
<proteinExistence type="predicted"/>
<keyword evidence="2" id="KW-1185">Reference proteome</keyword>
<gene>
    <name evidence="1" type="ORF">EAH73_13815</name>
</gene>
<sequence>MGCNSTSIVRAGFQVPAVQEMAFVSPITTIAVVRYNNPGVIDKEATIASESLLHEALVRRRAQLRLRNEVTVPDSLLTQARREVYRAVAAIEEHWQLASGADLPALDYLLSRQDQRYALILAASGFTRIPKLHELLNRPYMARIGYLVVDKYNRGNDAGRAKSKLFLFIYDTHQKAIVYYAHTPPLNDFEPLDAASLEKQLSKLLKRDFSQPNARN</sequence>
<comment type="caution">
    <text evidence="1">The sequence shown here is derived from an EMBL/GenBank/DDBJ whole genome shotgun (WGS) entry which is preliminary data.</text>
</comment>
<name>A0A502GVP5_9BACT</name>
<reference evidence="1 2" key="1">
    <citation type="journal article" date="2019" name="Environ. Microbiol.">
        <title>Species interactions and distinct microbial communities in high Arctic permafrost affected cryosols are associated with the CH4 and CO2 gas fluxes.</title>
        <authorList>
            <person name="Altshuler I."/>
            <person name="Hamel J."/>
            <person name="Turney S."/>
            <person name="Magnuson E."/>
            <person name="Levesque R."/>
            <person name="Greer C."/>
            <person name="Whyte L.G."/>
        </authorList>
    </citation>
    <scope>NUCLEOTIDE SEQUENCE [LARGE SCALE GENOMIC DNA]</scope>
    <source>
        <strain evidence="1 2">S9.2P</strain>
    </source>
</reference>
<evidence type="ECO:0000313" key="2">
    <source>
        <dbReference type="Proteomes" id="UP000317646"/>
    </source>
</evidence>
<protein>
    <submittedName>
        <fullName evidence="1">Uncharacterized protein</fullName>
    </submittedName>
</protein>
<dbReference type="Proteomes" id="UP000317646">
    <property type="component" value="Unassembled WGS sequence"/>
</dbReference>